<protein>
    <submittedName>
        <fullName evidence="1">Uncharacterized protein</fullName>
    </submittedName>
</protein>
<sequence length="457" mass="51759">MVIGVETAGLVLGSIPLLLAGLEFYAKGIAVTKRCFRYKEQFQNLIRELSTENVICTNNINLLLVGVVRSKDMAEFLANPCGDLWKDAHFDQKLKQRLGSSFDSYIATIQEISRTTTAFQQRLKLNASGKPQFTDEEMFRKYYKRLEFSIRKADYDDLMAILRRANTSLSQLTTQSISLENMQNSCKLEKQPTPRFNAIHGCAQGFSSALTSSWKCHCHADHSVSLRLEPRFDDVQSDDDDIDDGEESMRHPFHVIFRYGHDSSQMGCSTIDPGRPWAWEEADVRITVEKKMDATTPSTVTPRAKHNAKVRFASQAKNAVRAALQPEANLRPIQDLCAAISTLQTSQRDACLSLLAHEYAKQKYGILIYPSRERPTETDSWSTSTLQIGEAMSEFNTADRLVDELYNEAGGKYSDAVRRCIRCDFDRRANSLEDLGFQQAVYEGVVAQLKENFDFLY</sequence>
<evidence type="ECO:0000313" key="1">
    <source>
        <dbReference type="EMBL" id="KAF2661869.1"/>
    </source>
</evidence>
<evidence type="ECO:0000313" key="2">
    <source>
        <dbReference type="Proteomes" id="UP000799324"/>
    </source>
</evidence>
<dbReference type="OrthoDB" id="3565018at2759"/>
<dbReference type="PANTHER" id="PTHR35186">
    <property type="entry name" value="ANK_REP_REGION DOMAIN-CONTAINING PROTEIN"/>
    <property type="match status" value="1"/>
</dbReference>
<reference evidence="1" key="1">
    <citation type="journal article" date="2020" name="Stud. Mycol.">
        <title>101 Dothideomycetes genomes: a test case for predicting lifestyles and emergence of pathogens.</title>
        <authorList>
            <person name="Haridas S."/>
            <person name="Albert R."/>
            <person name="Binder M."/>
            <person name="Bloem J."/>
            <person name="Labutti K."/>
            <person name="Salamov A."/>
            <person name="Andreopoulos B."/>
            <person name="Baker S."/>
            <person name="Barry K."/>
            <person name="Bills G."/>
            <person name="Bluhm B."/>
            <person name="Cannon C."/>
            <person name="Castanera R."/>
            <person name="Culley D."/>
            <person name="Daum C."/>
            <person name="Ezra D."/>
            <person name="Gonzalez J."/>
            <person name="Henrissat B."/>
            <person name="Kuo A."/>
            <person name="Liang C."/>
            <person name="Lipzen A."/>
            <person name="Lutzoni F."/>
            <person name="Magnuson J."/>
            <person name="Mondo S."/>
            <person name="Nolan M."/>
            <person name="Ohm R."/>
            <person name="Pangilinan J."/>
            <person name="Park H.-J."/>
            <person name="Ramirez L."/>
            <person name="Alfaro M."/>
            <person name="Sun H."/>
            <person name="Tritt A."/>
            <person name="Yoshinaga Y."/>
            <person name="Zwiers L.-H."/>
            <person name="Turgeon B."/>
            <person name="Goodwin S."/>
            <person name="Spatafora J."/>
            <person name="Crous P."/>
            <person name="Grigoriev I."/>
        </authorList>
    </citation>
    <scope>NUCLEOTIDE SEQUENCE</scope>
    <source>
        <strain evidence="1">CBS 122681</strain>
    </source>
</reference>
<name>A0A6A6TP86_9PLEO</name>
<dbReference type="EMBL" id="MU004291">
    <property type="protein sequence ID" value="KAF2661869.1"/>
    <property type="molecule type" value="Genomic_DNA"/>
</dbReference>
<organism evidence="1 2">
    <name type="scientific">Lophiostoma macrostomum CBS 122681</name>
    <dbReference type="NCBI Taxonomy" id="1314788"/>
    <lineage>
        <taxon>Eukaryota</taxon>
        <taxon>Fungi</taxon>
        <taxon>Dikarya</taxon>
        <taxon>Ascomycota</taxon>
        <taxon>Pezizomycotina</taxon>
        <taxon>Dothideomycetes</taxon>
        <taxon>Pleosporomycetidae</taxon>
        <taxon>Pleosporales</taxon>
        <taxon>Lophiostomataceae</taxon>
        <taxon>Lophiostoma</taxon>
    </lineage>
</organism>
<dbReference type="AlphaFoldDB" id="A0A6A6TP86"/>
<gene>
    <name evidence="1" type="ORF">K491DRAFT_646395</name>
</gene>
<proteinExistence type="predicted"/>
<accession>A0A6A6TP86</accession>
<dbReference type="PANTHER" id="PTHR35186:SF4">
    <property type="entry name" value="PRION-INHIBITION AND PROPAGATION HELO DOMAIN-CONTAINING PROTEIN"/>
    <property type="match status" value="1"/>
</dbReference>
<keyword evidence="2" id="KW-1185">Reference proteome</keyword>
<dbReference type="Proteomes" id="UP000799324">
    <property type="component" value="Unassembled WGS sequence"/>
</dbReference>